<dbReference type="GO" id="GO:0017025">
    <property type="term" value="F:TBP-class protein binding"/>
    <property type="evidence" value="ECO:0007669"/>
    <property type="project" value="TreeGrafter"/>
</dbReference>
<keyword evidence="5" id="KW-0539">Nucleus</keyword>
<evidence type="ECO:0000256" key="6">
    <source>
        <dbReference type="SAM" id="MobiDB-lite"/>
    </source>
</evidence>
<proteinExistence type="inferred from homology"/>
<protein>
    <submittedName>
        <fullName evidence="8">Transcription initiation factor TFIID subunit 12</fullName>
    </submittedName>
</protein>
<keyword evidence="3" id="KW-0805">Transcription regulation</keyword>
<feature type="compositionally biased region" description="Low complexity" evidence="6">
    <location>
        <begin position="406"/>
        <end position="449"/>
    </location>
</feature>
<feature type="compositionally biased region" description="Basic and acidic residues" evidence="6">
    <location>
        <begin position="259"/>
        <end position="288"/>
    </location>
</feature>
<dbReference type="GO" id="GO:0005669">
    <property type="term" value="C:transcription factor TFIID complex"/>
    <property type="evidence" value="ECO:0007669"/>
    <property type="project" value="InterPro"/>
</dbReference>
<dbReference type="GO" id="GO:0051123">
    <property type="term" value="P:RNA polymerase II preinitiation complex assembly"/>
    <property type="evidence" value="ECO:0007669"/>
    <property type="project" value="TreeGrafter"/>
</dbReference>
<dbReference type="FunFam" id="1.10.20.10:FF:000037">
    <property type="entry name" value="Transcription initiation factor TFIID subunit 12"/>
    <property type="match status" value="1"/>
</dbReference>
<keyword evidence="9" id="KW-1185">Reference proteome</keyword>
<feature type="compositionally biased region" description="Low complexity" evidence="6">
    <location>
        <begin position="294"/>
        <end position="318"/>
    </location>
</feature>
<dbReference type="Pfam" id="PF03847">
    <property type="entry name" value="TFIID_20kDa"/>
    <property type="match status" value="1"/>
</dbReference>
<evidence type="ECO:0000256" key="3">
    <source>
        <dbReference type="ARBA" id="ARBA00023015"/>
    </source>
</evidence>
<feature type="compositionally biased region" description="Polar residues" evidence="6">
    <location>
        <begin position="467"/>
        <end position="488"/>
    </location>
</feature>
<accession>A0A9P9DGP5</accession>
<dbReference type="PANTHER" id="PTHR12264">
    <property type="entry name" value="TRANSCRIPTION INITIATION FACTOR TFIID SUBUNIT 12"/>
    <property type="match status" value="1"/>
</dbReference>
<evidence type="ECO:0000256" key="2">
    <source>
        <dbReference type="ARBA" id="ARBA00007530"/>
    </source>
</evidence>
<feature type="compositionally biased region" description="Low complexity" evidence="6">
    <location>
        <begin position="326"/>
        <end position="346"/>
    </location>
</feature>
<feature type="compositionally biased region" description="Low complexity" evidence="6">
    <location>
        <begin position="370"/>
        <end position="396"/>
    </location>
</feature>
<feature type="compositionally biased region" description="Polar residues" evidence="6">
    <location>
        <begin position="242"/>
        <end position="258"/>
    </location>
</feature>
<organism evidence="8 9">
    <name type="scientific">Dendryphion nanum</name>
    <dbReference type="NCBI Taxonomy" id="256645"/>
    <lineage>
        <taxon>Eukaryota</taxon>
        <taxon>Fungi</taxon>
        <taxon>Dikarya</taxon>
        <taxon>Ascomycota</taxon>
        <taxon>Pezizomycotina</taxon>
        <taxon>Dothideomycetes</taxon>
        <taxon>Pleosporomycetidae</taxon>
        <taxon>Pleosporales</taxon>
        <taxon>Torulaceae</taxon>
        <taxon>Dendryphion</taxon>
    </lineage>
</organism>
<dbReference type="Proteomes" id="UP000700596">
    <property type="component" value="Unassembled WGS sequence"/>
</dbReference>
<dbReference type="InterPro" id="IPR003228">
    <property type="entry name" value="TFIID_TAF12_dom"/>
</dbReference>
<feature type="compositionally biased region" description="Low complexity" evidence="6">
    <location>
        <begin position="1"/>
        <end position="21"/>
    </location>
</feature>
<evidence type="ECO:0000259" key="7">
    <source>
        <dbReference type="Pfam" id="PF03847"/>
    </source>
</evidence>
<comment type="caution">
    <text evidence="8">The sequence shown here is derived from an EMBL/GenBank/DDBJ whole genome shotgun (WGS) entry which is preliminary data.</text>
</comment>
<dbReference type="GO" id="GO:0000124">
    <property type="term" value="C:SAGA complex"/>
    <property type="evidence" value="ECO:0007669"/>
    <property type="project" value="InterPro"/>
</dbReference>
<evidence type="ECO:0000313" key="8">
    <source>
        <dbReference type="EMBL" id="KAH7118824.1"/>
    </source>
</evidence>
<evidence type="ECO:0000256" key="1">
    <source>
        <dbReference type="ARBA" id="ARBA00004123"/>
    </source>
</evidence>
<feature type="region of interest" description="Disordered" evidence="6">
    <location>
        <begin position="1"/>
        <end position="26"/>
    </location>
</feature>
<evidence type="ECO:0000256" key="4">
    <source>
        <dbReference type="ARBA" id="ARBA00023163"/>
    </source>
</evidence>
<dbReference type="GO" id="GO:0046982">
    <property type="term" value="F:protein heterodimerization activity"/>
    <property type="evidence" value="ECO:0007669"/>
    <property type="project" value="InterPro"/>
</dbReference>
<feature type="region of interest" description="Disordered" evidence="6">
    <location>
        <begin position="242"/>
        <end position="539"/>
    </location>
</feature>
<dbReference type="OrthoDB" id="2193432at2759"/>
<feature type="compositionally biased region" description="Polar residues" evidence="6">
    <location>
        <begin position="152"/>
        <end position="167"/>
    </location>
</feature>
<dbReference type="InterPro" id="IPR009072">
    <property type="entry name" value="Histone-fold"/>
</dbReference>
<dbReference type="EMBL" id="JAGMWT010000012">
    <property type="protein sequence ID" value="KAH7118824.1"/>
    <property type="molecule type" value="Genomic_DNA"/>
</dbReference>
<dbReference type="CDD" id="cd07981">
    <property type="entry name" value="HFD_TAF12"/>
    <property type="match status" value="1"/>
</dbReference>
<dbReference type="Gene3D" id="1.10.20.10">
    <property type="entry name" value="Histone, subunit A"/>
    <property type="match status" value="1"/>
</dbReference>
<feature type="compositionally biased region" description="Polar residues" evidence="6">
    <location>
        <begin position="72"/>
        <end position="81"/>
    </location>
</feature>
<dbReference type="SUPFAM" id="SSF47113">
    <property type="entry name" value="Histone-fold"/>
    <property type="match status" value="1"/>
</dbReference>
<feature type="domain" description="Transcription initiation factor TFIID subunit 12" evidence="7">
    <location>
        <begin position="561"/>
        <end position="630"/>
    </location>
</feature>
<feature type="region of interest" description="Disordered" evidence="6">
    <location>
        <begin position="51"/>
        <end position="176"/>
    </location>
</feature>
<evidence type="ECO:0000313" key="9">
    <source>
        <dbReference type="Proteomes" id="UP000700596"/>
    </source>
</evidence>
<feature type="compositionally biased region" description="Polar residues" evidence="6">
    <location>
        <begin position="51"/>
        <end position="63"/>
    </location>
</feature>
<gene>
    <name evidence="8" type="ORF">B0J11DRAFT_535351</name>
</gene>
<feature type="compositionally biased region" description="Pro residues" evidence="6">
    <location>
        <begin position="119"/>
        <end position="132"/>
    </location>
</feature>
<dbReference type="AlphaFoldDB" id="A0A9P9DGP5"/>
<dbReference type="GO" id="GO:0003677">
    <property type="term" value="F:DNA binding"/>
    <property type="evidence" value="ECO:0007669"/>
    <property type="project" value="TreeGrafter"/>
</dbReference>
<keyword evidence="4" id="KW-0804">Transcription</keyword>
<evidence type="ECO:0000256" key="5">
    <source>
        <dbReference type="ARBA" id="ARBA00023242"/>
    </source>
</evidence>
<dbReference type="InterPro" id="IPR037794">
    <property type="entry name" value="TAF12"/>
</dbReference>
<comment type="subcellular location">
    <subcellularLocation>
        <location evidence="1">Nucleus</location>
    </subcellularLocation>
</comment>
<reference evidence="8" key="1">
    <citation type="journal article" date="2021" name="Nat. Commun.">
        <title>Genetic determinants of endophytism in the Arabidopsis root mycobiome.</title>
        <authorList>
            <person name="Mesny F."/>
            <person name="Miyauchi S."/>
            <person name="Thiergart T."/>
            <person name="Pickel B."/>
            <person name="Atanasova L."/>
            <person name="Karlsson M."/>
            <person name="Huettel B."/>
            <person name="Barry K.W."/>
            <person name="Haridas S."/>
            <person name="Chen C."/>
            <person name="Bauer D."/>
            <person name="Andreopoulos W."/>
            <person name="Pangilinan J."/>
            <person name="LaButti K."/>
            <person name="Riley R."/>
            <person name="Lipzen A."/>
            <person name="Clum A."/>
            <person name="Drula E."/>
            <person name="Henrissat B."/>
            <person name="Kohler A."/>
            <person name="Grigoriev I.V."/>
            <person name="Martin F.M."/>
            <person name="Hacquard S."/>
        </authorList>
    </citation>
    <scope>NUCLEOTIDE SEQUENCE</scope>
    <source>
        <strain evidence="8">MPI-CAGE-CH-0243</strain>
    </source>
</reference>
<comment type="similarity">
    <text evidence="2">Belongs to the TAF12 family.</text>
</comment>
<name>A0A9P9DGP5_9PLEO</name>
<feature type="compositionally biased region" description="Low complexity" evidence="6">
    <location>
        <begin position="101"/>
        <end position="116"/>
    </location>
</feature>
<sequence>MSNPQAQGSQGPGQQPQQGPQMLKAEDIVRLQCLNADQKQKYKPVMENFWNMYNSKPQGSPEWQQARAKLQEWSQKLINQERQFRMRNRPNPAAQGTAAGTTNSQSQPDSNSSNTQLSPPAPTPTPAAPPASEPSLQINATPPAPAPVPKQEPTTQPGMTQPASQGQRPPGQAGGMAHAENEIMKHVMNFPMHLPPDQPQAGTPEGDTKIKELRNTYAMIMRKLHHAGHKLKVLTSMTAQLQSKGQPVSPEMTAQKQQAETEHQAAKKYVDDFRQKQGHYKAEHERRKQSLGAQQSQPQSQQQQPQQPQQQQPPQQSQAPPPSQVPPQQVRPQPQTQNLPQQNAQNIVKQEPQIKVEGGQQPFNNNIGHPAQQQQQQQQPQQQQPQQVTGPSAQQQPRPPPQLAHPNQSQFGQGVQQQPQAPRPQINPHIANTHAQQQQQHNSPHPQSATSAGPPVPLTHQAAVSAAQRSYSQTDQRTGTPMQHSQGNFPAPGSREREQLNNPKLPIPRQLNTTAPTPVSIGPARPTMSGPTNGAPGPMGQPVINKFPPFQLEGEGDRVLSKRKLDELVRQVTGGAEDALTPEVEETMLMLADEFVDNVIGSSCKLAKLRESPQLEIRDIQLVLERNYNIRIPGFASDEVRTVRKIVPAQGWQLKMNAVQAAKVMNGGKNDV</sequence>
<dbReference type="PANTHER" id="PTHR12264:SF21">
    <property type="entry name" value="TRANSCRIPTION INITIATION FACTOR TFIID SUBUNIT 12"/>
    <property type="match status" value="1"/>
</dbReference>